<dbReference type="InterPro" id="IPR003661">
    <property type="entry name" value="HisK_dim/P_dom"/>
</dbReference>
<organism evidence="7 8">
    <name type="scientific">Hondaea fermentalgiana</name>
    <dbReference type="NCBI Taxonomy" id="2315210"/>
    <lineage>
        <taxon>Eukaryota</taxon>
        <taxon>Sar</taxon>
        <taxon>Stramenopiles</taxon>
        <taxon>Bigyra</taxon>
        <taxon>Labyrinthulomycetes</taxon>
        <taxon>Thraustochytrida</taxon>
        <taxon>Thraustochytriidae</taxon>
        <taxon>Hondaea</taxon>
    </lineage>
</organism>
<dbReference type="InParanoid" id="A0A2R5G6N2"/>
<evidence type="ECO:0000256" key="1">
    <source>
        <dbReference type="ARBA" id="ARBA00022553"/>
    </source>
</evidence>
<feature type="domain" description="Response regulatory" evidence="6">
    <location>
        <begin position="751"/>
        <end position="874"/>
    </location>
</feature>
<feature type="region of interest" description="Disordered" evidence="4">
    <location>
        <begin position="1"/>
        <end position="94"/>
    </location>
</feature>
<dbReference type="InterPro" id="IPR036097">
    <property type="entry name" value="HisK_dim/P_sf"/>
</dbReference>
<proteinExistence type="predicted"/>
<dbReference type="InterPro" id="IPR036890">
    <property type="entry name" value="HATPase_C_sf"/>
</dbReference>
<dbReference type="FunFam" id="3.30.565.10:FF:000010">
    <property type="entry name" value="Sensor histidine kinase RcsC"/>
    <property type="match status" value="1"/>
</dbReference>
<dbReference type="SUPFAM" id="SSF55785">
    <property type="entry name" value="PYP-like sensor domain (PAS domain)"/>
    <property type="match status" value="1"/>
</dbReference>
<dbReference type="PROSITE" id="PS50110">
    <property type="entry name" value="RESPONSE_REGULATORY"/>
    <property type="match status" value="1"/>
</dbReference>
<dbReference type="SUPFAM" id="SSF52172">
    <property type="entry name" value="CheY-like"/>
    <property type="match status" value="1"/>
</dbReference>
<dbReference type="PROSITE" id="PS50109">
    <property type="entry name" value="HIS_KIN"/>
    <property type="match status" value="1"/>
</dbReference>
<dbReference type="SMART" id="SM00388">
    <property type="entry name" value="HisKA"/>
    <property type="match status" value="1"/>
</dbReference>
<sequence>MRKLVEELEEQGGDDLGANARAESAGAAAMVRQTPRKGQGEQLAAAEKAAEDERPGEDAFFSAASQGAPRETGRPPLASNQRAKTPPAEVGPTHVHRQASLELPSRPLIALQASGSASDGELEARAPRAIVGKAKRFGVKRLSSSVTEASLELQHDEQQGRGDTHSGSEDGKRRRLNVKSQVKTPEQVNVPATSVPRADLYKDFFHDVPDLLAFVSAEGKVVMANRLFTDSFALRERETVEGAHFADVLCPDAAAIVRNALHVTKSGGTIANKEIKLRPRIYDAAHSLGSLSSCSSDSCGVLEGGDPGEDFVGGGGSSSDGSDCSDGGQGGSLNGAQARGASAFKSLASLSGKSTVSSAPSSSRGGAEAMPISGISEMDITSNVDALLRSKGEAGASAQRIELDQGINAQAPSRVRVFMVSASPKMVDGDFCGVRLILRDVSKQYATDKALRVARTVAEDASKAKSDMMSTITHEIRTPLVSVLGFSELILDTGLTPSQRELVHKITRSGDVLLKLLNNFLDLAKVEAHAIDLEHSEFKLLYVLQSVHELLSERAMTKKIKWEVDVRDEVPINVVGDQGRLTQILINLVSNAIKFTGPGGTITLRVRGTPLAPDGANNTSKNPQSMMYFEVIDSGVGIPKDQAEKIFKPFRQATTSTTRKYGGTGLGLPLSRSLAALLNGRITLTSEPGRGSAFTLEMPVERLEDGKLLKPALYNNGLSNLLEECSEPGRESGRLAADAVLTHGLASRGLRVLLVEDTSVNQLIFKAFLEKASIKVDVAADGIEAVEQFKTRPAQSPYDLILMDLQMPRLDGFDATAQIRTLEASQKRSRTPIIALTAFSSGRDLDRCLAAGCDNYIIKPVKRDELFVTISKTLSLGDA</sequence>
<dbReference type="CDD" id="cd17546">
    <property type="entry name" value="REC_hyHK_CKI1_RcsC-like"/>
    <property type="match status" value="1"/>
</dbReference>
<reference evidence="7 8" key="1">
    <citation type="submission" date="2017-12" db="EMBL/GenBank/DDBJ databases">
        <title>Sequencing, de novo assembly and annotation of complete genome of a new Thraustochytrid species, strain FCC1311.</title>
        <authorList>
            <person name="Sedici K."/>
            <person name="Godart F."/>
            <person name="Aiese Cigliano R."/>
            <person name="Sanseverino W."/>
            <person name="Barakat M."/>
            <person name="Ortet P."/>
            <person name="Marechal E."/>
            <person name="Cagnac O."/>
            <person name="Amato A."/>
        </authorList>
    </citation>
    <scope>NUCLEOTIDE SEQUENCE [LARGE SCALE GENOMIC DNA]</scope>
</reference>
<dbReference type="InterPro" id="IPR035965">
    <property type="entry name" value="PAS-like_dom_sf"/>
</dbReference>
<feature type="compositionally biased region" description="Polar residues" evidence="4">
    <location>
        <begin position="353"/>
        <end position="364"/>
    </location>
</feature>
<dbReference type="AlphaFoldDB" id="A0A2R5G6N2"/>
<feature type="compositionally biased region" description="Low complexity" evidence="4">
    <location>
        <begin position="16"/>
        <end position="29"/>
    </location>
</feature>
<dbReference type="Gene3D" id="1.10.287.130">
    <property type="match status" value="1"/>
</dbReference>
<keyword evidence="1 3" id="KW-0597">Phosphoprotein</keyword>
<dbReference type="InterPro" id="IPR003594">
    <property type="entry name" value="HATPase_dom"/>
</dbReference>
<dbReference type="Pfam" id="PF00072">
    <property type="entry name" value="Response_reg"/>
    <property type="match status" value="1"/>
</dbReference>
<dbReference type="InterPro" id="IPR004358">
    <property type="entry name" value="Sig_transdc_His_kin-like_C"/>
</dbReference>
<evidence type="ECO:0000256" key="4">
    <source>
        <dbReference type="SAM" id="MobiDB-lite"/>
    </source>
</evidence>
<dbReference type="SMART" id="SM00387">
    <property type="entry name" value="HATPase_c"/>
    <property type="match status" value="1"/>
</dbReference>
<feature type="compositionally biased region" description="Basic and acidic residues" evidence="4">
    <location>
        <begin position="48"/>
        <end position="57"/>
    </location>
</feature>
<feature type="region of interest" description="Disordered" evidence="4">
    <location>
        <begin position="305"/>
        <end position="332"/>
    </location>
</feature>
<dbReference type="InterPro" id="IPR005467">
    <property type="entry name" value="His_kinase_dom"/>
</dbReference>
<dbReference type="CDD" id="cd16922">
    <property type="entry name" value="HATPase_EvgS-ArcB-TorS-like"/>
    <property type="match status" value="1"/>
</dbReference>
<feature type="region of interest" description="Disordered" evidence="4">
    <location>
        <begin position="150"/>
        <end position="187"/>
    </location>
</feature>
<dbReference type="Pfam" id="PF00512">
    <property type="entry name" value="HisKA"/>
    <property type="match status" value="1"/>
</dbReference>
<dbReference type="OrthoDB" id="204423at2759"/>
<evidence type="ECO:0000313" key="8">
    <source>
        <dbReference type="Proteomes" id="UP000241890"/>
    </source>
</evidence>
<dbReference type="CDD" id="cd00082">
    <property type="entry name" value="HisKA"/>
    <property type="match status" value="1"/>
</dbReference>
<feature type="modified residue" description="4-aspartylphosphate" evidence="3">
    <location>
        <position position="804"/>
    </location>
</feature>
<dbReference type="Gene3D" id="3.40.50.2300">
    <property type="match status" value="1"/>
</dbReference>
<dbReference type="SUPFAM" id="SSF55874">
    <property type="entry name" value="ATPase domain of HSP90 chaperone/DNA topoisomerase II/histidine kinase"/>
    <property type="match status" value="1"/>
</dbReference>
<dbReference type="EMBL" id="BEYU01000022">
    <property type="protein sequence ID" value="GBG26712.1"/>
    <property type="molecule type" value="Genomic_DNA"/>
</dbReference>
<dbReference type="PANTHER" id="PTHR45339:SF1">
    <property type="entry name" value="HYBRID SIGNAL TRANSDUCTION HISTIDINE KINASE J"/>
    <property type="match status" value="1"/>
</dbReference>
<dbReference type="InterPro" id="IPR011006">
    <property type="entry name" value="CheY-like_superfamily"/>
</dbReference>
<dbReference type="Pfam" id="PF02518">
    <property type="entry name" value="HATPase_c"/>
    <property type="match status" value="1"/>
</dbReference>
<evidence type="ECO:0000256" key="3">
    <source>
        <dbReference type="PROSITE-ProRule" id="PRU00169"/>
    </source>
</evidence>
<dbReference type="Gene3D" id="3.30.450.20">
    <property type="entry name" value="PAS domain"/>
    <property type="match status" value="1"/>
</dbReference>
<accession>A0A2R5G6N2</accession>
<dbReference type="Gene3D" id="3.30.565.10">
    <property type="entry name" value="Histidine kinase-like ATPase, C-terminal domain"/>
    <property type="match status" value="1"/>
</dbReference>
<dbReference type="PRINTS" id="PR00344">
    <property type="entry name" value="BCTRLSENSOR"/>
</dbReference>
<dbReference type="Proteomes" id="UP000241890">
    <property type="component" value="Unassembled WGS sequence"/>
</dbReference>
<protein>
    <submittedName>
        <fullName evidence="7">Two-component response regulator ORR41</fullName>
    </submittedName>
</protein>
<keyword evidence="8" id="KW-1185">Reference proteome</keyword>
<dbReference type="InterPro" id="IPR001789">
    <property type="entry name" value="Sig_transdc_resp-reg_receiver"/>
</dbReference>
<keyword evidence="2" id="KW-0902">Two-component regulatory system</keyword>
<name>A0A2R5G6N2_9STRA</name>
<feature type="compositionally biased region" description="Polar residues" evidence="4">
    <location>
        <begin position="178"/>
        <end position="187"/>
    </location>
</feature>
<dbReference type="SUPFAM" id="SSF47384">
    <property type="entry name" value="Homodimeric domain of signal transducing histidine kinase"/>
    <property type="match status" value="1"/>
</dbReference>
<evidence type="ECO:0000259" key="6">
    <source>
        <dbReference type="PROSITE" id="PS50110"/>
    </source>
</evidence>
<evidence type="ECO:0000256" key="2">
    <source>
        <dbReference type="ARBA" id="ARBA00023012"/>
    </source>
</evidence>
<feature type="compositionally biased region" description="Basic and acidic residues" evidence="4">
    <location>
        <begin position="153"/>
        <end position="172"/>
    </location>
</feature>
<evidence type="ECO:0000259" key="5">
    <source>
        <dbReference type="PROSITE" id="PS50109"/>
    </source>
</evidence>
<evidence type="ECO:0000313" key="7">
    <source>
        <dbReference type="EMBL" id="GBG26712.1"/>
    </source>
</evidence>
<dbReference type="GO" id="GO:0000155">
    <property type="term" value="F:phosphorelay sensor kinase activity"/>
    <property type="evidence" value="ECO:0007669"/>
    <property type="project" value="InterPro"/>
</dbReference>
<dbReference type="PANTHER" id="PTHR45339">
    <property type="entry name" value="HYBRID SIGNAL TRANSDUCTION HISTIDINE KINASE J"/>
    <property type="match status" value="1"/>
</dbReference>
<gene>
    <name evidence="7" type="ORF">FCC1311_029332</name>
</gene>
<feature type="region of interest" description="Disordered" evidence="4">
    <location>
        <begin position="353"/>
        <end position="374"/>
    </location>
</feature>
<feature type="domain" description="Histidine kinase" evidence="5">
    <location>
        <begin position="471"/>
        <end position="702"/>
    </location>
</feature>
<dbReference type="SMART" id="SM00448">
    <property type="entry name" value="REC"/>
    <property type="match status" value="1"/>
</dbReference>
<comment type="caution">
    <text evidence="7">The sequence shown here is derived from an EMBL/GenBank/DDBJ whole genome shotgun (WGS) entry which is preliminary data.</text>
</comment>